<reference evidence="1 2" key="1">
    <citation type="journal article" date="2018" name="Mol. Biol. Evol.">
        <title>Broad Genomic Sampling Reveals a Smut Pathogenic Ancestry of the Fungal Clade Ustilaginomycotina.</title>
        <authorList>
            <person name="Kijpornyongpan T."/>
            <person name="Mondo S.J."/>
            <person name="Barry K."/>
            <person name="Sandor L."/>
            <person name="Lee J."/>
            <person name="Lipzen A."/>
            <person name="Pangilinan J."/>
            <person name="LaButti K."/>
            <person name="Hainaut M."/>
            <person name="Henrissat B."/>
            <person name="Grigoriev I.V."/>
            <person name="Spatafora J.W."/>
            <person name="Aime M.C."/>
        </authorList>
    </citation>
    <scope>NUCLEOTIDE SEQUENCE [LARGE SCALE GENOMIC DNA]</scope>
    <source>
        <strain evidence="1 2">MCA 5214</strain>
    </source>
</reference>
<name>A0A316UZJ1_9BASI</name>
<dbReference type="PANTHER" id="PTHR28630">
    <property type="match status" value="1"/>
</dbReference>
<evidence type="ECO:0008006" key="3">
    <source>
        <dbReference type="Google" id="ProtNLM"/>
    </source>
</evidence>
<protein>
    <recommendedName>
        <fullName evidence="3">AhpC-TSA-domain-containing protein</fullName>
    </recommendedName>
</protein>
<dbReference type="STRING" id="1569628.A0A316UZJ1"/>
<keyword evidence="2" id="KW-1185">Reference proteome</keyword>
<gene>
    <name evidence="1" type="ORF">BDZ90DRAFT_230226</name>
</gene>
<dbReference type="Pfam" id="PF13911">
    <property type="entry name" value="AhpC-TSA_2"/>
    <property type="match status" value="1"/>
</dbReference>
<dbReference type="PANTHER" id="PTHR28630:SF3">
    <property type="entry name" value="PEROXIREDOXIN-LIKE 2C"/>
    <property type="match status" value="1"/>
</dbReference>
<dbReference type="RefSeq" id="XP_025363955.1">
    <property type="nucleotide sequence ID" value="XM_025505396.1"/>
</dbReference>
<sequence length="212" mass="22935">MSSHPTDPLPSSDDLTKAKSCTLVNAEGKEHAFGSLLSTSPDATDIILFVRHYHCGACLSFLQSFFSHPEAQSYNVVVIGHGDRTLIPAYVQKVQSGVKDGASPPSIRVYSDPTKSLYHSLGFTRRNLKLGEKTPEYYGEGKGHTGMVLGSIVDMVKSGPSAIWKSGDFAQLGGEVVIKGNEVVYAHYMETTTDHTEVAELFRSAGESHGEK</sequence>
<organism evidence="1 2">
    <name type="scientific">Jaminaea rosea</name>
    <dbReference type="NCBI Taxonomy" id="1569628"/>
    <lineage>
        <taxon>Eukaryota</taxon>
        <taxon>Fungi</taxon>
        <taxon>Dikarya</taxon>
        <taxon>Basidiomycota</taxon>
        <taxon>Ustilaginomycotina</taxon>
        <taxon>Exobasidiomycetes</taxon>
        <taxon>Microstromatales</taxon>
        <taxon>Microstromatales incertae sedis</taxon>
        <taxon>Jaminaea</taxon>
    </lineage>
</organism>
<evidence type="ECO:0000313" key="1">
    <source>
        <dbReference type="EMBL" id="PWN29343.1"/>
    </source>
</evidence>
<dbReference type="Proteomes" id="UP000245884">
    <property type="component" value="Unassembled WGS sequence"/>
</dbReference>
<dbReference type="GeneID" id="37027219"/>
<evidence type="ECO:0000313" key="2">
    <source>
        <dbReference type="Proteomes" id="UP000245884"/>
    </source>
</evidence>
<dbReference type="EMBL" id="KZ819663">
    <property type="protein sequence ID" value="PWN29343.1"/>
    <property type="molecule type" value="Genomic_DNA"/>
</dbReference>
<proteinExistence type="predicted"/>
<dbReference type="AlphaFoldDB" id="A0A316UZJ1"/>
<dbReference type="OrthoDB" id="40334at2759"/>
<accession>A0A316UZJ1</accession>
<dbReference type="InterPro" id="IPR032801">
    <property type="entry name" value="PXL2A/B/C"/>
</dbReference>